<sequence>MRYRVEKLYQVTHQRPIGKARGFGLGFARGLLAEKQGYAVDWASFAAKQCKRGGRPFESFQEYKARTRAKYGWSGQNEVNKEDETLFEGSPDDWEVNIMVCDLNKRLVCGFNFRNALPSKHDTVIRPPKYSVPDCREDARGSGSEEENVEEESDEQERNESGDAGEDAQTAEITVTKSTNKGESSKGQKRITDPGKKWNSCPLSPDMSAGFSHGARLLVVESDDEGWETSNESKEKNEGIATQNSPKPKTMKTYQRRGLTRYFNR</sequence>
<dbReference type="AlphaFoldDB" id="A0A8T0HQY7"/>
<feature type="compositionally biased region" description="Polar residues" evidence="1">
    <location>
        <begin position="171"/>
        <end position="182"/>
    </location>
</feature>
<keyword evidence="3" id="KW-1185">Reference proteome</keyword>
<accession>A0A8T0HQY7</accession>
<feature type="compositionally biased region" description="Basic residues" evidence="1">
    <location>
        <begin position="254"/>
        <end position="265"/>
    </location>
</feature>
<dbReference type="EMBL" id="CM026426">
    <property type="protein sequence ID" value="KAG0573207.1"/>
    <property type="molecule type" value="Genomic_DNA"/>
</dbReference>
<organism evidence="2 3">
    <name type="scientific">Ceratodon purpureus</name>
    <name type="common">Fire moss</name>
    <name type="synonym">Dicranum purpureum</name>
    <dbReference type="NCBI Taxonomy" id="3225"/>
    <lineage>
        <taxon>Eukaryota</taxon>
        <taxon>Viridiplantae</taxon>
        <taxon>Streptophyta</taxon>
        <taxon>Embryophyta</taxon>
        <taxon>Bryophyta</taxon>
        <taxon>Bryophytina</taxon>
        <taxon>Bryopsida</taxon>
        <taxon>Dicranidae</taxon>
        <taxon>Pseudoditrichales</taxon>
        <taxon>Ditrichaceae</taxon>
        <taxon>Ceratodon</taxon>
    </lineage>
</organism>
<evidence type="ECO:0000313" key="3">
    <source>
        <dbReference type="Proteomes" id="UP000822688"/>
    </source>
</evidence>
<comment type="caution">
    <text evidence="2">The sequence shown here is derived from an EMBL/GenBank/DDBJ whole genome shotgun (WGS) entry which is preliminary data.</text>
</comment>
<evidence type="ECO:0000313" key="2">
    <source>
        <dbReference type="EMBL" id="KAG0573207.1"/>
    </source>
</evidence>
<gene>
    <name evidence="2" type="ORF">KC19_VG158000</name>
</gene>
<evidence type="ECO:0000256" key="1">
    <source>
        <dbReference type="SAM" id="MobiDB-lite"/>
    </source>
</evidence>
<name>A0A8T0HQY7_CERPU</name>
<feature type="region of interest" description="Disordered" evidence="1">
    <location>
        <begin position="122"/>
        <end position="209"/>
    </location>
</feature>
<feature type="compositionally biased region" description="Basic and acidic residues" evidence="1">
    <location>
        <begin position="183"/>
        <end position="196"/>
    </location>
</feature>
<reference evidence="2" key="1">
    <citation type="submission" date="2020-06" db="EMBL/GenBank/DDBJ databases">
        <title>WGS assembly of Ceratodon purpureus strain R40.</title>
        <authorList>
            <person name="Carey S.B."/>
            <person name="Jenkins J."/>
            <person name="Shu S."/>
            <person name="Lovell J.T."/>
            <person name="Sreedasyam A."/>
            <person name="Maumus F."/>
            <person name="Tiley G.P."/>
            <person name="Fernandez-Pozo N."/>
            <person name="Barry K."/>
            <person name="Chen C."/>
            <person name="Wang M."/>
            <person name="Lipzen A."/>
            <person name="Daum C."/>
            <person name="Saski C.A."/>
            <person name="Payton A.C."/>
            <person name="Mcbreen J.C."/>
            <person name="Conrad R.E."/>
            <person name="Kollar L.M."/>
            <person name="Olsson S."/>
            <person name="Huttunen S."/>
            <person name="Landis J.B."/>
            <person name="Wickett N.J."/>
            <person name="Johnson M.G."/>
            <person name="Rensing S.A."/>
            <person name="Grimwood J."/>
            <person name="Schmutz J."/>
            <person name="Mcdaniel S.F."/>
        </authorList>
    </citation>
    <scope>NUCLEOTIDE SEQUENCE</scope>
    <source>
        <strain evidence="2">R40</strain>
    </source>
</reference>
<feature type="compositionally biased region" description="Acidic residues" evidence="1">
    <location>
        <begin position="144"/>
        <end position="155"/>
    </location>
</feature>
<dbReference type="Proteomes" id="UP000822688">
    <property type="component" value="Chromosome V"/>
</dbReference>
<proteinExistence type="predicted"/>
<feature type="region of interest" description="Disordered" evidence="1">
    <location>
        <begin position="222"/>
        <end position="265"/>
    </location>
</feature>
<protein>
    <submittedName>
        <fullName evidence="2">Uncharacterized protein</fullName>
    </submittedName>
</protein>